<dbReference type="InterPro" id="IPR008767">
    <property type="entry name" value="Phage_SPP1_head-tail_adaptor"/>
</dbReference>
<proteinExistence type="predicted"/>
<dbReference type="RefSeq" id="WP_211802173.1">
    <property type="nucleotide sequence ID" value="NZ_JAGSCS010000014.1"/>
</dbReference>
<protein>
    <submittedName>
        <fullName evidence="1">Phage head closure protein</fullName>
    </submittedName>
</protein>
<dbReference type="NCBIfam" id="TIGR01563">
    <property type="entry name" value="gp16_SPP1"/>
    <property type="match status" value="1"/>
</dbReference>
<sequence>MGSKKTFDDQVQLISVTITQDEYANEIETEVSTTVWADIKSVGRTEFYNALQNGLKPSVVITVKAFEYSGQKYLIFESKRYKIERTYGIDRENIELTCSEVVG</sequence>
<dbReference type="InterPro" id="IPR038666">
    <property type="entry name" value="SSP1_head-tail_sf"/>
</dbReference>
<keyword evidence="2" id="KW-1185">Reference proteome</keyword>
<dbReference type="Pfam" id="PF05521">
    <property type="entry name" value="Phage_HCP"/>
    <property type="match status" value="1"/>
</dbReference>
<evidence type="ECO:0000313" key="2">
    <source>
        <dbReference type="Proteomes" id="UP000675379"/>
    </source>
</evidence>
<organism evidence="1 2">
    <name type="scientific">Proteiniclasticum sediminis</name>
    <dbReference type="NCBI Taxonomy" id="2804028"/>
    <lineage>
        <taxon>Bacteria</taxon>
        <taxon>Bacillati</taxon>
        <taxon>Bacillota</taxon>
        <taxon>Clostridia</taxon>
        <taxon>Eubacteriales</taxon>
        <taxon>Clostridiaceae</taxon>
        <taxon>Proteiniclasticum</taxon>
    </lineage>
</organism>
<accession>A0A941CSF9</accession>
<comment type="caution">
    <text evidence="1">The sequence shown here is derived from an EMBL/GenBank/DDBJ whole genome shotgun (WGS) entry which is preliminary data.</text>
</comment>
<dbReference type="AlphaFoldDB" id="A0A941CSF9"/>
<dbReference type="EMBL" id="JAGSCS010000014">
    <property type="protein sequence ID" value="MBR0576754.1"/>
    <property type="molecule type" value="Genomic_DNA"/>
</dbReference>
<evidence type="ECO:0000313" key="1">
    <source>
        <dbReference type="EMBL" id="MBR0576754.1"/>
    </source>
</evidence>
<reference evidence="1" key="1">
    <citation type="submission" date="2021-04" db="EMBL/GenBank/DDBJ databases">
        <title>Proteiniclasticum sedimins sp. nov., an obligate anaerobic bacterium isolated from anaerobic sludge.</title>
        <authorList>
            <person name="Liu J."/>
        </authorList>
    </citation>
    <scope>NUCLEOTIDE SEQUENCE</scope>
    <source>
        <strain evidence="1">BAD-10</strain>
    </source>
</reference>
<dbReference type="Proteomes" id="UP000675379">
    <property type="component" value="Unassembled WGS sequence"/>
</dbReference>
<name>A0A941CSF9_9CLOT</name>
<gene>
    <name evidence="1" type="ORF">KCG48_10460</name>
</gene>
<dbReference type="Gene3D" id="2.40.10.270">
    <property type="entry name" value="Bacteriophage SPP1 head-tail adaptor protein"/>
    <property type="match status" value="1"/>
</dbReference>